<feature type="transmembrane region" description="Helical" evidence="13">
    <location>
        <begin position="201"/>
        <end position="223"/>
    </location>
</feature>
<keyword evidence="3 13" id="KW-0813">Transport</keyword>
<reference evidence="15" key="1">
    <citation type="submission" date="2016-10" db="EMBL/GenBank/DDBJ databases">
        <authorList>
            <person name="Varghese N."/>
            <person name="Submissions S."/>
        </authorList>
    </citation>
    <scope>NUCLEOTIDE SEQUENCE [LARGE SCALE GENOMIC DNA]</scope>
    <source>
        <strain evidence="15">CECT 8338</strain>
    </source>
</reference>
<evidence type="ECO:0000256" key="12">
    <source>
        <dbReference type="ARBA" id="ARBA00023201"/>
    </source>
</evidence>
<feature type="transmembrane region" description="Helical" evidence="13">
    <location>
        <begin position="478"/>
        <end position="498"/>
    </location>
</feature>
<evidence type="ECO:0000256" key="3">
    <source>
        <dbReference type="ARBA" id="ARBA00022448"/>
    </source>
</evidence>
<dbReference type="NCBIfam" id="NF007093">
    <property type="entry name" value="PRK09547.1"/>
    <property type="match status" value="1"/>
</dbReference>
<keyword evidence="6" id="KW-0997">Cell inner membrane</keyword>
<dbReference type="Proteomes" id="UP000243924">
    <property type="component" value="Chromosome I"/>
</dbReference>
<feature type="transmembrane region" description="Helical" evidence="13">
    <location>
        <begin position="354"/>
        <end position="373"/>
    </location>
</feature>
<keyword evidence="15" id="KW-1185">Reference proteome</keyword>
<dbReference type="Pfam" id="PF06450">
    <property type="entry name" value="NhaB"/>
    <property type="match status" value="1"/>
</dbReference>
<dbReference type="OrthoDB" id="5288732at2"/>
<name>A0A1H2GYB4_9GAMM</name>
<keyword evidence="7 13" id="KW-0812">Transmembrane</keyword>
<evidence type="ECO:0000256" key="5">
    <source>
        <dbReference type="ARBA" id="ARBA00022475"/>
    </source>
</evidence>
<evidence type="ECO:0000256" key="4">
    <source>
        <dbReference type="ARBA" id="ARBA00022449"/>
    </source>
</evidence>
<keyword evidence="8 13" id="KW-1133">Transmembrane helix</keyword>
<dbReference type="PANTHER" id="PTHR43302:SF1">
    <property type="entry name" value="NA(+)_H(+) ANTIPORTER NHAB"/>
    <property type="match status" value="1"/>
</dbReference>
<dbReference type="GO" id="GO:0015385">
    <property type="term" value="F:sodium:proton antiporter activity"/>
    <property type="evidence" value="ECO:0007669"/>
    <property type="project" value="InterPro"/>
</dbReference>
<evidence type="ECO:0000256" key="1">
    <source>
        <dbReference type="ARBA" id="ARBA00004651"/>
    </source>
</evidence>
<feature type="transmembrane region" description="Helical" evidence="13">
    <location>
        <begin position="62"/>
        <end position="82"/>
    </location>
</feature>
<evidence type="ECO:0000256" key="10">
    <source>
        <dbReference type="ARBA" id="ARBA00023065"/>
    </source>
</evidence>
<evidence type="ECO:0000256" key="11">
    <source>
        <dbReference type="ARBA" id="ARBA00023136"/>
    </source>
</evidence>
<protein>
    <recommendedName>
        <fullName evidence="13">Na(+)/H(+) antiporter NhaB</fullName>
    </recommendedName>
    <alternativeName>
        <fullName evidence="13">Sodium/proton antiporter NhaB</fullName>
    </alternativeName>
</protein>
<keyword evidence="4 13" id="KW-0050">Antiport</keyword>
<evidence type="ECO:0000256" key="9">
    <source>
        <dbReference type="ARBA" id="ARBA00023053"/>
    </source>
</evidence>
<keyword evidence="11 13" id="KW-0472">Membrane</keyword>
<evidence type="ECO:0000256" key="6">
    <source>
        <dbReference type="ARBA" id="ARBA00022519"/>
    </source>
</evidence>
<evidence type="ECO:0000256" key="2">
    <source>
        <dbReference type="ARBA" id="ARBA00006036"/>
    </source>
</evidence>
<keyword evidence="5 13" id="KW-1003">Cell membrane</keyword>
<keyword evidence="9 13" id="KW-0915">Sodium</keyword>
<evidence type="ECO:0000256" key="13">
    <source>
        <dbReference type="HAMAP-Rule" id="MF_01599"/>
    </source>
</evidence>
<dbReference type="PANTHER" id="PTHR43302">
    <property type="entry name" value="TRANSPORTER ARSB-RELATED"/>
    <property type="match status" value="1"/>
</dbReference>
<dbReference type="InterPro" id="IPR004671">
    <property type="entry name" value="Na+/H+_antiporter_NhaB"/>
</dbReference>
<feature type="transmembrane region" description="Helical" evidence="13">
    <location>
        <begin position="130"/>
        <end position="163"/>
    </location>
</feature>
<dbReference type="HAMAP" id="MF_01599">
    <property type="entry name" value="NhaB"/>
    <property type="match status" value="1"/>
</dbReference>
<evidence type="ECO:0000313" key="14">
    <source>
        <dbReference type="EMBL" id="SDU24564.1"/>
    </source>
</evidence>
<comment type="subcellular location">
    <subcellularLocation>
        <location evidence="1 13">Cell membrane</location>
        <topology evidence="1 13">Multi-pass membrane protein</topology>
    </subcellularLocation>
</comment>
<feature type="transmembrane region" description="Helical" evidence="13">
    <location>
        <begin position="253"/>
        <end position="272"/>
    </location>
</feature>
<dbReference type="RefSeq" id="WP_092387609.1">
    <property type="nucleotide sequence ID" value="NZ_LT629787.1"/>
</dbReference>
<comment type="function">
    <text evidence="13">Na(+)/H(+) antiporter that extrudes sodium in exchange for external protons.</text>
</comment>
<keyword evidence="10 13" id="KW-0406">Ion transport</keyword>
<evidence type="ECO:0000256" key="8">
    <source>
        <dbReference type="ARBA" id="ARBA00022989"/>
    </source>
</evidence>
<feature type="transmembrane region" description="Helical" evidence="13">
    <location>
        <begin position="303"/>
        <end position="334"/>
    </location>
</feature>
<comment type="similarity">
    <text evidence="2 13">Belongs to the NhaB Na(+)/H(+) (TC 2.A.34) antiporter family.</text>
</comment>
<feature type="transmembrane region" description="Helical" evidence="13">
    <location>
        <begin position="94"/>
        <end position="118"/>
    </location>
</feature>
<evidence type="ECO:0000256" key="7">
    <source>
        <dbReference type="ARBA" id="ARBA00022692"/>
    </source>
</evidence>
<keyword evidence="12 13" id="KW-0739">Sodium transport</keyword>
<feature type="transmembrane region" description="Helical" evidence="13">
    <location>
        <begin position="25"/>
        <end position="50"/>
    </location>
</feature>
<gene>
    <name evidence="13" type="primary">nhaB</name>
    <name evidence="14" type="ORF">SAMN05216210_2637</name>
</gene>
<dbReference type="AlphaFoldDB" id="A0A1H2GYB4"/>
<dbReference type="EMBL" id="LT629787">
    <property type="protein sequence ID" value="SDU24564.1"/>
    <property type="molecule type" value="Genomic_DNA"/>
</dbReference>
<dbReference type="GO" id="GO:0005886">
    <property type="term" value="C:plasma membrane"/>
    <property type="evidence" value="ECO:0007669"/>
    <property type="project" value="UniProtKB-SubCell"/>
</dbReference>
<feature type="transmembrane region" description="Helical" evidence="13">
    <location>
        <begin position="394"/>
        <end position="417"/>
    </location>
</feature>
<sequence>MTLSLPRAFAHNFLGNAPVWYKQTIVAFLLLNPLALWLLGPYVMGWILVIEFIFTLAMALKCYPLLPGGLLAIEAIIIGMATPEALYAEMLTNFPVILLLMFMVAGIYFMKGLLLLVFTRILLGVRSKSSLGLLFCLTAALLSAFLDALTVTAVIISVAVGFYSVYHKVASAPGKAQPDQLVHADDEPLELHRDDLEIFRAFLRSLLMHGAIGTALGGVATLVGEPQNLLIARIAGWSFVEFFMRMAPVSLPVLLAGSLTCVLLEKTGWFGYGAKIPRSVRRVLEEFAANEQAKRTNQQRAQLIVQALAAVILVLGLAFHVAEVGLIGLLVIVLMTSFNGVTDEHQIGKAFQEALPFTALLVVFFAIVSVIHQQHLFTPIIAAVLAMPEDIQPGMFFLANGILSMVSDNVFVATVYISEIKQALDAGQISREHFDLLAVSINTGTNLPSVATPNGQAAFLFLLTSAIAPLVRLSYGRMVVMAFPYTVVMGAVGLYAVINWL</sequence>
<accession>A0A1H2GYB4</accession>
<comment type="catalytic activity">
    <reaction evidence="13">
        <text>2 Na(+)(in) + 3 H(+)(out) = 2 Na(+)(out) + 3 H(+)(in)</text>
        <dbReference type="Rhea" id="RHEA:29247"/>
        <dbReference type="ChEBI" id="CHEBI:15378"/>
        <dbReference type="ChEBI" id="CHEBI:29101"/>
    </reaction>
</comment>
<evidence type="ECO:0000313" key="15">
    <source>
        <dbReference type="Proteomes" id="UP000243924"/>
    </source>
</evidence>
<proteinExistence type="inferred from homology"/>
<organism evidence="14 15">
    <name type="scientific">Halopseudomonas salegens</name>
    <dbReference type="NCBI Taxonomy" id="1434072"/>
    <lineage>
        <taxon>Bacteria</taxon>
        <taxon>Pseudomonadati</taxon>
        <taxon>Pseudomonadota</taxon>
        <taxon>Gammaproteobacteria</taxon>
        <taxon>Pseudomonadales</taxon>
        <taxon>Pseudomonadaceae</taxon>
        <taxon>Halopseudomonas</taxon>
    </lineage>
</organism>